<organism evidence="1 2">
    <name type="scientific">Eumeta variegata</name>
    <name type="common">Bagworm moth</name>
    <name type="synonym">Eumeta japonica</name>
    <dbReference type="NCBI Taxonomy" id="151549"/>
    <lineage>
        <taxon>Eukaryota</taxon>
        <taxon>Metazoa</taxon>
        <taxon>Ecdysozoa</taxon>
        <taxon>Arthropoda</taxon>
        <taxon>Hexapoda</taxon>
        <taxon>Insecta</taxon>
        <taxon>Pterygota</taxon>
        <taxon>Neoptera</taxon>
        <taxon>Endopterygota</taxon>
        <taxon>Lepidoptera</taxon>
        <taxon>Glossata</taxon>
        <taxon>Ditrysia</taxon>
        <taxon>Tineoidea</taxon>
        <taxon>Psychidae</taxon>
        <taxon>Oiketicinae</taxon>
        <taxon>Eumeta</taxon>
    </lineage>
</organism>
<gene>
    <name evidence="1" type="ORF">EVAR_47391_1</name>
</gene>
<reference evidence="1 2" key="1">
    <citation type="journal article" date="2019" name="Commun. Biol.">
        <title>The bagworm genome reveals a unique fibroin gene that provides high tensile strength.</title>
        <authorList>
            <person name="Kono N."/>
            <person name="Nakamura H."/>
            <person name="Ohtoshi R."/>
            <person name="Tomita M."/>
            <person name="Numata K."/>
            <person name="Arakawa K."/>
        </authorList>
    </citation>
    <scope>NUCLEOTIDE SEQUENCE [LARGE SCALE GENOMIC DNA]</scope>
</reference>
<sequence>MPRGDEKRKSIRRRKRSRRLCSECSRGRPLVREYTSISSEVCTMAIVRFERNYPSLAEILLSSALSLTGAWEMRHVAPTTTDALWRRRS</sequence>
<dbReference type="AlphaFoldDB" id="A0A4C1WWG6"/>
<protein>
    <submittedName>
        <fullName evidence="1">Uncharacterized protein</fullName>
    </submittedName>
</protein>
<dbReference type="EMBL" id="BGZK01000648">
    <property type="protein sequence ID" value="GBP54519.1"/>
    <property type="molecule type" value="Genomic_DNA"/>
</dbReference>
<keyword evidence="2" id="KW-1185">Reference proteome</keyword>
<proteinExistence type="predicted"/>
<evidence type="ECO:0000313" key="2">
    <source>
        <dbReference type="Proteomes" id="UP000299102"/>
    </source>
</evidence>
<name>A0A4C1WWG6_EUMVA</name>
<comment type="caution">
    <text evidence="1">The sequence shown here is derived from an EMBL/GenBank/DDBJ whole genome shotgun (WGS) entry which is preliminary data.</text>
</comment>
<evidence type="ECO:0000313" key="1">
    <source>
        <dbReference type="EMBL" id="GBP54519.1"/>
    </source>
</evidence>
<dbReference type="Proteomes" id="UP000299102">
    <property type="component" value="Unassembled WGS sequence"/>
</dbReference>
<accession>A0A4C1WWG6</accession>